<protein>
    <recommendedName>
        <fullName evidence="3">Wings apart-like protein C-terminal domain-containing protein</fullName>
    </recommendedName>
</protein>
<dbReference type="VEuPathDB" id="FungiDB:PC9H_010922"/>
<evidence type="ECO:0000313" key="4">
    <source>
        <dbReference type="EMBL" id="KAF7422763.1"/>
    </source>
</evidence>
<keyword evidence="5" id="KW-1185">Reference proteome</keyword>
<feature type="region of interest" description="Disordered" evidence="2">
    <location>
        <begin position="889"/>
        <end position="920"/>
    </location>
</feature>
<feature type="compositionally biased region" description="Polar residues" evidence="2">
    <location>
        <begin position="259"/>
        <end position="274"/>
    </location>
</feature>
<dbReference type="Gene3D" id="1.25.10.10">
    <property type="entry name" value="Leucine-rich Repeat Variant"/>
    <property type="match status" value="1"/>
</dbReference>
<feature type="domain" description="Wings apart-like protein C-terminal" evidence="3">
    <location>
        <begin position="345"/>
        <end position="722"/>
    </location>
</feature>
<feature type="compositionally biased region" description="Basic and acidic residues" evidence="2">
    <location>
        <begin position="910"/>
        <end position="920"/>
    </location>
</feature>
<feature type="compositionally biased region" description="Pro residues" evidence="2">
    <location>
        <begin position="232"/>
        <end position="242"/>
    </location>
</feature>
<proteinExistence type="inferred from homology"/>
<feature type="compositionally biased region" description="Polar residues" evidence="2">
    <location>
        <begin position="87"/>
        <end position="96"/>
    </location>
</feature>
<feature type="region of interest" description="Disordered" evidence="2">
    <location>
        <begin position="1"/>
        <end position="62"/>
    </location>
</feature>
<name>A0A8H6ZPM8_PLEOS</name>
<feature type="compositionally biased region" description="Polar residues" evidence="2">
    <location>
        <begin position="182"/>
        <end position="202"/>
    </location>
</feature>
<sequence>MFNSRTYGTKGAKRRPLQKRHIEETNDNESLSSTSDNSSTPARKKPRVQPLGSISDEDDHHLNSEFPAAIHVYLQFNRLQGPIRQNVGSNTTNLSPGSVDMAEDSSHASQAKARASYAGHDSQAFGGARKYVEPPSSQPTSKPPSKAKTGKLRRDDLIQTNARQPTTPTKLSKRMLSRSRTEPSVVSSGGPSATGSSLSIASHPSLGDASHKSLSPSKSLPAGLFSADEPSSPMPASRPPNQPLASKHARTYGGASRSFLVSLSLPSDPGASQAQEDDTSTRESYSSLRARWGVDGSEDDFHPSPDISPSNSRNGTPSKNKGKGKAMSSHNRAADLPQGMMNDLRSITELRSKGESRRFLDEVGYLFEGMDVKGAIGLRRASAIELINKLCDTQFARKAKAADFLCKIWDVMRDAGAGRGDKVLDIALVSFVAVVARDSKALEELAVQISTSPTESTLGRTLFHILDSSRSLDALTCGSLDLSPAEAKRYGLSKNEIIQLKSLYKVISADSAVFPISLLVGYFFLVLMLSLMSETYKLSTALLVSHSLCTLNPRHLPTCELPRLLATVKEALTYFLDRLAAYSSGLSLFPSSDTPETILSKLLHAENCLRLLESFVLDHWSIQTEGAAVEDLSPTSQDWLLQRLISISIVMEIIQRQSGAYSQELVRHATSCGEITFRVFMSLTHDEPDWCSALLDQEPGPLHIVRTVIRAHKNMLPQVKREPVDEQAMVKQEDDSVFDFEEDDRIPNIAGALALDRLCLALALLTNLVQGCEDAKDTFRDLRLDPRCRIKRGCIRSCSCPNAASSLDAICGLYTDYLKPDISAEFGSDFVSGHLSILLGMLMRGSKVNQAHILAALPGPTNRSKLNTMVERSREFTAFYKTLMFKLQQSGGPPEGPDNGGRSSAVGRSQDIRKTQEAGEKIDATAREIITLLEDMQIRCLD</sequence>
<reference evidence="4" key="1">
    <citation type="submission" date="2019-07" db="EMBL/GenBank/DDBJ databases">
        <authorList>
            <person name="Palmer J.M."/>
        </authorList>
    </citation>
    <scope>NUCLEOTIDE SEQUENCE</scope>
    <source>
        <strain evidence="4">PC9</strain>
    </source>
</reference>
<evidence type="ECO:0000259" key="3">
    <source>
        <dbReference type="Pfam" id="PF07814"/>
    </source>
</evidence>
<feature type="compositionally biased region" description="Low complexity" evidence="2">
    <location>
        <begin position="134"/>
        <end position="147"/>
    </location>
</feature>
<dbReference type="InterPro" id="IPR039874">
    <property type="entry name" value="WAPL"/>
</dbReference>
<gene>
    <name evidence="4" type="ORF">PC9H_010922</name>
</gene>
<dbReference type="GeneID" id="59380740"/>
<dbReference type="AlphaFoldDB" id="A0A8H6ZPM8"/>
<accession>A0A8H6ZPM8</accession>
<feature type="compositionally biased region" description="Polar residues" evidence="2">
    <location>
        <begin position="307"/>
        <end position="319"/>
    </location>
</feature>
<feature type="region of interest" description="Disordered" evidence="2">
    <location>
        <begin position="87"/>
        <end position="340"/>
    </location>
</feature>
<dbReference type="PANTHER" id="PTHR22100:SF13">
    <property type="entry name" value="WINGS APART-LIKE PROTEIN HOMOLOG"/>
    <property type="match status" value="1"/>
</dbReference>
<dbReference type="OrthoDB" id="78088at2759"/>
<feature type="compositionally biased region" description="Low complexity" evidence="2">
    <location>
        <begin position="212"/>
        <end position="222"/>
    </location>
</feature>
<dbReference type="InterPro" id="IPR011989">
    <property type="entry name" value="ARM-like"/>
</dbReference>
<dbReference type="EMBL" id="JACETU010000008">
    <property type="protein sequence ID" value="KAF7422763.1"/>
    <property type="molecule type" value="Genomic_DNA"/>
</dbReference>
<feature type="compositionally biased region" description="Polar residues" evidence="2">
    <location>
        <begin position="158"/>
        <end position="170"/>
    </location>
</feature>
<dbReference type="Pfam" id="PF07814">
    <property type="entry name" value="WAPL"/>
    <property type="match status" value="1"/>
</dbReference>
<organism evidence="4 5">
    <name type="scientific">Pleurotus ostreatus</name>
    <name type="common">Oyster mushroom</name>
    <name type="synonym">White-rot fungus</name>
    <dbReference type="NCBI Taxonomy" id="5322"/>
    <lineage>
        <taxon>Eukaryota</taxon>
        <taxon>Fungi</taxon>
        <taxon>Dikarya</taxon>
        <taxon>Basidiomycota</taxon>
        <taxon>Agaricomycotina</taxon>
        <taxon>Agaricomycetes</taxon>
        <taxon>Agaricomycetidae</taxon>
        <taxon>Agaricales</taxon>
        <taxon>Pleurotineae</taxon>
        <taxon>Pleurotaceae</taxon>
        <taxon>Pleurotus</taxon>
    </lineage>
</organism>
<dbReference type="Proteomes" id="UP000623687">
    <property type="component" value="Unassembled WGS sequence"/>
</dbReference>
<evidence type="ECO:0000256" key="1">
    <source>
        <dbReference type="ARBA" id="ARBA00006854"/>
    </source>
</evidence>
<feature type="compositionally biased region" description="Low complexity" evidence="2">
    <location>
        <begin position="28"/>
        <end position="40"/>
    </location>
</feature>
<dbReference type="PANTHER" id="PTHR22100">
    <property type="entry name" value="WINGS APART-LIKE PROTEIN HOMOLOG"/>
    <property type="match status" value="1"/>
</dbReference>
<evidence type="ECO:0000313" key="5">
    <source>
        <dbReference type="Proteomes" id="UP000623687"/>
    </source>
</evidence>
<comment type="caution">
    <text evidence="4">The sequence shown here is derived from an EMBL/GenBank/DDBJ whole genome shotgun (WGS) entry which is preliminary data.</text>
</comment>
<dbReference type="InterPro" id="IPR022771">
    <property type="entry name" value="WAPL_C"/>
</dbReference>
<comment type="similarity">
    <text evidence="1">Belongs to the WAPL family.</text>
</comment>
<dbReference type="RefSeq" id="XP_036627795.1">
    <property type="nucleotide sequence ID" value="XM_036780412.1"/>
</dbReference>
<evidence type="ECO:0000256" key="2">
    <source>
        <dbReference type="SAM" id="MobiDB-lite"/>
    </source>
</evidence>